<evidence type="ECO:0000256" key="1">
    <source>
        <dbReference type="SAM" id="Coils"/>
    </source>
</evidence>
<dbReference type="RefSeq" id="WP_124869263.1">
    <property type="nucleotide sequence ID" value="NZ_RQZF01000003.1"/>
</dbReference>
<feature type="coiled-coil region" evidence="1">
    <location>
        <begin position="150"/>
        <end position="177"/>
    </location>
</feature>
<evidence type="ECO:0000256" key="3">
    <source>
        <dbReference type="SAM" id="Phobius"/>
    </source>
</evidence>
<accession>A0A3P1SGU8</accession>
<evidence type="ECO:0000313" key="4">
    <source>
        <dbReference type="EMBL" id="RRC95552.1"/>
    </source>
</evidence>
<gene>
    <name evidence="4" type="ORF">EII11_04560</name>
</gene>
<proteinExistence type="predicted"/>
<feature type="transmembrane region" description="Helical" evidence="3">
    <location>
        <begin position="230"/>
        <end position="248"/>
    </location>
</feature>
<evidence type="ECO:0000313" key="5">
    <source>
        <dbReference type="Proteomes" id="UP000280444"/>
    </source>
</evidence>
<dbReference type="Proteomes" id="UP000280444">
    <property type="component" value="Unassembled WGS sequence"/>
</dbReference>
<sequence length="530" mass="55945">MTLLTLPPSAGPRVVNRVLHTRWRAFTITFFVVLLLSAAAVTVIPRQYTASNTVQITPLGVETPVPSRSGSVDMTTEVELVRSAKTASSALEHLGSGWYLEDLMENVSVSADPLGAVLTISWTDPNPDRARAASAALAKAYLQVRAELARLRAQALRESLDAQIDSHQNELKNITESSPSAQGQRDAIFSAITTLVSRRATLENYNAPAGQIITPDTAVPLVIGPSRVKIIAASLLSGIFLGLLVVLLREKTDPRIRDAAQLAEIVAAPVWGPDLTGEGAVRWYGAARMAVLAGKDRGRAALIIDSTEAEAELLISAVADANADQGNGEDLLVIDLHAPREKVLRSLAYAGHVSIAPGIQMPRAEVRQLVDQIDASGCQLIGAFILPPKYYADGKDMVGVASTADEQGATSGGGSHAAGEGTYTLVVPTDSSAPRLTPEEYAQLPDPQLVFERADSGGEDGVEEDMSDALPSHEAEAVENPVEAPVKRRPSPTDLIIGEDRAPTVAIIPGPHSSTNTPDSGAPRSQGPAH</sequence>
<dbReference type="EMBL" id="RQZF01000003">
    <property type="protein sequence ID" value="RRC95552.1"/>
    <property type="molecule type" value="Genomic_DNA"/>
</dbReference>
<organism evidence="4 5">
    <name type="scientific">Schaalia canis</name>
    <dbReference type="NCBI Taxonomy" id="100469"/>
    <lineage>
        <taxon>Bacteria</taxon>
        <taxon>Bacillati</taxon>
        <taxon>Actinomycetota</taxon>
        <taxon>Actinomycetes</taxon>
        <taxon>Actinomycetales</taxon>
        <taxon>Actinomycetaceae</taxon>
        <taxon>Schaalia</taxon>
    </lineage>
</organism>
<dbReference type="InterPro" id="IPR050445">
    <property type="entry name" value="Bact_polysacc_biosynth/exp"/>
</dbReference>
<reference evidence="4 5" key="1">
    <citation type="submission" date="2018-11" db="EMBL/GenBank/DDBJ databases">
        <title>Genomes From Bacteria Associated with the Canine Oral Cavity: a Test Case for Automated Genome-Based Taxonomic Assignment.</title>
        <authorList>
            <person name="Coil D.A."/>
            <person name="Jospin G."/>
            <person name="Darling A.E."/>
            <person name="Wallis C."/>
            <person name="Davis I.J."/>
            <person name="Harris S."/>
            <person name="Eisen J.A."/>
            <person name="Holcombe L.J."/>
            <person name="O'Flynn C."/>
        </authorList>
    </citation>
    <scope>NUCLEOTIDE SEQUENCE [LARGE SCALE GENOMIC DNA]</scope>
    <source>
        <strain evidence="4 5">OH770</strain>
    </source>
</reference>
<dbReference type="AlphaFoldDB" id="A0A3P1SGU8"/>
<dbReference type="PANTHER" id="PTHR32309">
    <property type="entry name" value="TYROSINE-PROTEIN KINASE"/>
    <property type="match status" value="1"/>
</dbReference>
<evidence type="ECO:0000256" key="2">
    <source>
        <dbReference type="SAM" id="MobiDB-lite"/>
    </source>
</evidence>
<dbReference type="PANTHER" id="PTHR32309:SF31">
    <property type="entry name" value="CAPSULAR EXOPOLYSACCHARIDE FAMILY"/>
    <property type="match status" value="1"/>
</dbReference>
<feature type="region of interest" description="Disordered" evidence="2">
    <location>
        <begin position="453"/>
        <end position="530"/>
    </location>
</feature>
<dbReference type="OrthoDB" id="9812433at2"/>
<protein>
    <recommendedName>
        <fullName evidence="6">Polysaccharide chain length determinant N-terminal domain-containing protein</fullName>
    </recommendedName>
</protein>
<keyword evidence="5" id="KW-1185">Reference proteome</keyword>
<keyword evidence="3" id="KW-0812">Transmembrane</keyword>
<comment type="caution">
    <text evidence="4">The sequence shown here is derived from an EMBL/GenBank/DDBJ whole genome shotgun (WGS) entry which is preliminary data.</text>
</comment>
<keyword evidence="3" id="KW-0472">Membrane</keyword>
<evidence type="ECO:0008006" key="6">
    <source>
        <dbReference type="Google" id="ProtNLM"/>
    </source>
</evidence>
<keyword evidence="1" id="KW-0175">Coiled coil</keyword>
<name>A0A3P1SGU8_9ACTO</name>
<feature type="compositionally biased region" description="Acidic residues" evidence="2">
    <location>
        <begin position="457"/>
        <end position="467"/>
    </location>
</feature>
<keyword evidence="3" id="KW-1133">Transmembrane helix</keyword>